<keyword evidence="13" id="KW-0675">Receptor</keyword>
<dbReference type="SUPFAM" id="SSF56112">
    <property type="entry name" value="Protein kinase-like (PK-like)"/>
    <property type="match status" value="1"/>
</dbReference>
<keyword evidence="15" id="KW-0464">Manganese</keyword>
<dbReference type="InterPro" id="IPR020635">
    <property type="entry name" value="Tyr_kinase_cat_dom"/>
</dbReference>
<evidence type="ECO:0000256" key="1">
    <source>
        <dbReference type="ARBA" id="ARBA00004479"/>
    </source>
</evidence>
<feature type="binding site" evidence="17">
    <location>
        <position position="1089"/>
    </location>
    <ligand>
        <name>ATP</name>
        <dbReference type="ChEBI" id="CHEBI:30616"/>
    </ligand>
</feature>
<dbReference type="CDD" id="cd00063">
    <property type="entry name" value="FN3"/>
    <property type="match status" value="3"/>
</dbReference>
<dbReference type="GO" id="GO:0030424">
    <property type="term" value="C:axon"/>
    <property type="evidence" value="ECO:0007669"/>
    <property type="project" value="TreeGrafter"/>
</dbReference>
<dbReference type="GO" id="GO:0005524">
    <property type="term" value="F:ATP binding"/>
    <property type="evidence" value="ECO:0007669"/>
    <property type="project" value="UniProtKB-UniRule"/>
</dbReference>
<keyword evidence="9" id="KW-0418">Kinase</keyword>
<evidence type="ECO:0000256" key="18">
    <source>
        <dbReference type="SAM" id="Phobius"/>
    </source>
</evidence>
<dbReference type="PROSITE" id="PS00109">
    <property type="entry name" value="PROTEIN_KINASE_TYR"/>
    <property type="match status" value="1"/>
</dbReference>
<dbReference type="SUPFAM" id="SSF52058">
    <property type="entry name" value="L domain-like"/>
    <property type="match status" value="3"/>
</dbReference>
<dbReference type="GO" id="GO:0043560">
    <property type="term" value="F:insulin receptor substrate binding"/>
    <property type="evidence" value="ECO:0007669"/>
    <property type="project" value="TreeGrafter"/>
</dbReference>
<accession>A0A8J6LG38</accession>
<evidence type="ECO:0000256" key="14">
    <source>
        <dbReference type="ARBA" id="ARBA00023180"/>
    </source>
</evidence>
<keyword evidence="23" id="KW-1185">Reference proteome</keyword>
<dbReference type="Pfam" id="PF00041">
    <property type="entry name" value="fn3"/>
    <property type="match status" value="1"/>
</dbReference>
<dbReference type="PANTHER" id="PTHR24416:SF525">
    <property type="entry name" value="INSULIN-LIKE RECEPTOR"/>
    <property type="match status" value="1"/>
</dbReference>
<dbReference type="InterPro" id="IPR000494">
    <property type="entry name" value="Rcpt_L-dom"/>
</dbReference>
<feature type="transmembrane region" description="Helical" evidence="18">
    <location>
        <begin position="1003"/>
        <end position="1024"/>
    </location>
</feature>
<evidence type="ECO:0000256" key="8">
    <source>
        <dbReference type="ARBA" id="ARBA00022741"/>
    </source>
</evidence>
<dbReference type="Proteomes" id="UP000719412">
    <property type="component" value="Unassembled WGS sequence"/>
</dbReference>
<dbReference type="Pfam" id="PF07714">
    <property type="entry name" value="PK_Tyr_Ser-Thr"/>
    <property type="match status" value="1"/>
</dbReference>
<dbReference type="Pfam" id="PF01030">
    <property type="entry name" value="Recep_L_domain"/>
    <property type="match status" value="3"/>
</dbReference>
<name>A0A8J6LG38_TENMO</name>
<evidence type="ECO:0000256" key="5">
    <source>
        <dbReference type="ARBA" id="ARBA00022692"/>
    </source>
</evidence>
<dbReference type="InterPro" id="IPR001245">
    <property type="entry name" value="Ser-Thr/Tyr_kinase_cat_dom"/>
</dbReference>
<organism evidence="22 23">
    <name type="scientific">Tenebrio molitor</name>
    <name type="common">Yellow mealworm beetle</name>
    <dbReference type="NCBI Taxonomy" id="7067"/>
    <lineage>
        <taxon>Eukaryota</taxon>
        <taxon>Metazoa</taxon>
        <taxon>Ecdysozoa</taxon>
        <taxon>Arthropoda</taxon>
        <taxon>Hexapoda</taxon>
        <taxon>Insecta</taxon>
        <taxon>Pterygota</taxon>
        <taxon>Neoptera</taxon>
        <taxon>Endopterygota</taxon>
        <taxon>Coleoptera</taxon>
        <taxon>Polyphaga</taxon>
        <taxon>Cucujiformia</taxon>
        <taxon>Tenebrionidae</taxon>
        <taxon>Tenebrio</taxon>
    </lineage>
</organism>
<evidence type="ECO:0000256" key="11">
    <source>
        <dbReference type="ARBA" id="ARBA00022989"/>
    </source>
</evidence>
<evidence type="ECO:0000256" key="15">
    <source>
        <dbReference type="ARBA" id="ARBA00023211"/>
    </source>
</evidence>
<dbReference type="SMART" id="SM00219">
    <property type="entry name" value="TyrKc"/>
    <property type="match status" value="1"/>
</dbReference>
<dbReference type="Gene3D" id="3.80.20.20">
    <property type="entry name" value="Receptor L-domain"/>
    <property type="match status" value="3"/>
</dbReference>
<dbReference type="CDD" id="cd05032">
    <property type="entry name" value="PTKc_InsR_like"/>
    <property type="match status" value="1"/>
</dbReference>
<comment type="subcellular location">
    <subcellularLocation>
        <location evidence="1">Membrane</location>
        <topology evidence="1">Single-pass type I membrane protein</topology>
    </subcellularLocation>
</comment>
<keyword evidence="5 18" id="KW-0812">Transmembrane</keyword>
<dbReference type="InterPro" id="IPR008266">
    <property type="entry name" value="Tyr_kinase_AS"/>
</dbReference>
<dbReference type="GO" id="GO:0051897">
    <property type="term" value="P:positive regulation of phosphatidylinositol 3-kinase/protein kinase B signal transduction"/>
    <property type="evidence" value="ECO:0007669"/>
    <property type="project" value="TreeGrafter"/>
</dbReference>
<evidence type="ECO:0000256" key="3">
    <source>
        <dbReference type="ARBA" id="ARBA00022679"/>
    </source>
</evidence>
<keyword evidence="3" id="KW-0808">Transferase</keyword>
<evidence type="ECO:0000256" key="13">
    <source>
        <dbReference type="ARBA" id="ARBA00023170"/>
    </source>
</evidence>
<keyword evidence="4" id="KW-0165">Cleavage on pair of basic residues</keyword>
<dbReference type="InterPro" id="IPR011009">
    <property type="entry name" value="Kinase-like_dom_sf"/>
</dbReference>
<keyword evidence="11 18" id="KW-1133">Transmembrane helix</keyword>
<dbReference type="GO" id="GO:0005009">
    <property type="term" value="F:insulin receptor activity"/>
    <property type="evidence" value="ECO:0007669"/>
    <property type="project" value="TreeGrafter"/>
</dbReference>
<dbReference type="PROSITE" id="PS50853">
    <property type="entry name" value="FN3"/>
    <property type="match status" value="2"/>
</dbReference>
<feature type="signal peptide" evidence="19">
    <location>
        <begin position="1"/>
        <end position="23"/>
    </location>
</feature>
<feature type="domain" description="Fibronectin type-III" evidence="21">
    <location>
        <begin position="901"/>
        <end position="997"/>
    </location>
</feature>
<feature type="domain" description="Fibronectin type-III" evidence="21">
    <location>
        <begin position="594"/>
        <end position="702"/>
    </location>
</feature>
<dbReference type="Gene3D" id="2.60.40.10">
    <property type="entry name" value="Immunoglobulins"/>
    <property type="match status" value="3"/>
</dbReference>
<keyword evidence="14" id="KW-0325">Glycoprotein</keyword>
<keyword evidence="10 17" id="KW-0067">ATP-binding</keyword>
<dbReference type="GO" id="GO:0005899">
    <property type="term" value="C:insulin receptor complex"/>
    <property type="evidence" value="ECO:0007669"/>
    <property type="project" value="TreeGrafter"/>
</dbReference>
<dbReference type="InterPro" id="IPR006212">
    <property type="entry name" value="Furin_repeat"/>
</dbReference>
<evidence type="ECO:0000313" key="22">
    <source>
        <dbReference type="EMBL" id="KAH0811656.1"/>
    </source>
</evidence>
<dbReference type="EMBL" id="JABDTM020026665">
    <property type="protein sequence ID" value="KAH0811656.1"/>
    <property type="molecule type" value="Genomic_DNA"/>
</dbReference>
<evidence type="ECO:0000259" key="21">
    <source>
        <dbReference type="PROSITE" id="PS50853"/>
    </source>
</evidence>
<sequence length="1365" mass="155608">MQRDLVLIAVLFVLCTNTDDVDGKICPSLDIRNYPRSLEKLRDCTVIMGHLRVVLIDNVTNSSVYENYSFPKLTEIADYLMVFRVAWLPSLGDLFPNLRIIRGNQLFLNFALVVYRMPHLQEVCCLLLLLFVAVTRSYNGVLWMLPSNIFPKEEIAAFQEEKRIRTERFSDIDANLPTLGIYQWKAVAKVCKSMDIRNHPEMLERLRGCTVIQGYLQIGLMELTEHHSESFTLPELREVTGYVLVFRVMNLLSLGKLFPNLAIIRGDLLFSGCALVLHDMPDLEEIGLTNLQHIARGCVKVDRCPKLCYVKTVNWTALGAVSLDFPPADAPKCPDEFCPEKCGGRCWNNNHCQESSTDLCLHFKDGDKCVETCPKTKVVNYEIMKCMTRDECTNMLSGSWWIFNNTCVNACPLFYHRDTNVEGGCLYMGTKYRKLCNGTDDRYLDSYDSLQEMKGCTHINGSLDIRIDERSLVPLLEEYLGNIVSISGYLKIGRSSVIESLEFLKNLTIIKGEVLDGKKYSLFVFENQNLGKLWNFSNNFTLALENGVMAFHDNPQLCLLEIKKLQEATGSSSSKRDMEIFQYSNGYKSICNQNDMNVTIIEKNPTSVRLHWQRKATSDNAVVLGYTFYYVQVPFGTFLETAFKNQDECDASWSETVIQDNTVELKQLVPFTRYGYYIKTYTTLFGEQTPICYFVTASTEPSEPVDVKAEAKSDTSIVLTWEPPHHPNGNLSQYNIVMYVQKDHILTVQQRDYCDYPHLSEVKEEAKMVPKVATNVSDSNCTCPEKTFLDLFSDDVTCLSDNKLEGCMKTIYSDQTGHVLHAQSSNKSTIPKRDVECSNGFVRHCKVGPNLTSYEFKNLDHFTLYIFYVQACNMKEDGVQMMCGMSEMVSQRTKKGKNADVVRGVRVTVNSKNVDVQWSEPEQPNSVLVAYQVEYKRTDSKHSKTVPECITVDEYRRYRQHKILELNSGKYAIRVQAVSLAGPGVFTEWQQFEISADGSSASIYVPIIVVVVVLVVTVGGYFWYKKKRVRDNIHLITTVNPDYAGPIYEEDEWEIDRNDIEILRELGQGTFGMVFEGKIKSRRYPCAIKTVNENATVISRMEFLNEGSVMKTFNDAHHVIKLLGIVSRGQPPLVVMELMERGDLKSYLRRCREPSQNLTTNEMYRMAVEIADGMAYLSAKKYVHRDLAARNCMVAGDHTVKIGDFGMARDVYETDYYKKETVGLLPVRWMAPESLADGVFTSDSDVWSYGVVLWEMATLAEQPYQGLANEEVFHFVKTKGKLNRPTHCPDLLYEVMSACWSWRPNDRPTFSDVVHRLVDHVGEDFRVVAFVFSRLGQELALSSGPRVYNPPALLVVPEEDYFTKE</sequence>
<dbReference type="InterPro" id="IPR003961">
    <property type="entry name" value="FN3_dom"/>
</dbReference>
<comment type="caution">
    <text evidence="22">The sequence shown here is derived from an EMBL/GenBank/DDBJ whole genome shotgun (WGS) entry which is preliminary data.</text>
</comment>
<evidence type="ECO:0000256" key="16">
    <source>
        <dbReference type="ARBA" id="ARBA00051243"/>
    </source>
</evidence>
<dbReference type="SMART" id="SM00060">
    <property type="entry name" value="FN3"/>
    <property type="match status" value="3"/>
</dbReference>
<dbReference type="PROSITE" id="PS00107">
    <property type="entry name" value="PROTEIN_KINASE_ATP"/>
    <property type="match status" value="1"/>
</dbReference>
<dbReference type="CDD" id="cd00064">
    <property type="entry name" value="FU"/>
    <property type="match status" value="1"/>
</dbReference>
<dbReference type="EC" id="2.7.10.1" evidence="2"/>
<gene>
    <name evidence="22" type="ORF">GEV33_011135</name>
</gene>
<evidence type="ECO:0000256" key="6">
    <source>
        <dbReference type="ARBA" id="ARBA00022729"/>
    </source>
</evidence>
<dbReference type="InterPro" id="IPR036941">
    <property type="entry name" value="Rcpt_L-dom_sf"/>
</dbReference>
<dbReference type="InterPro" id="IPR017441">
    <property type="entry name" value="Protein_kinase_ATP_BS"/>
</dbReference>
<proteinExistence type="predicted"/>
<feature type="domain" description="Protein kinase" evidence="20">
    <location>
        <begin position="1060"/>
        <end position="1318"/>
    </location>
</feature>
<keyword evidence="6 19" id="KW-0732">Signal</keyword>
<dbReference type="FunFam" id="1.10.510.10:FF:001227">
    <property type="entry name" value="Tyrosine-protein kinase receptor"/>
    <property type="match status" value="1"/>
</dbReference>
<dbReference type="GO" id="GO:0042593">
    <property type="term" value="P:glucose homeostasis"/>
    <property type="evidence" value="ECO:0007669"/>
    <property type="project" value="TreeGrafter"/>
</dbReference>
<feature type="chain" id="PRO_5035264668" description="receptor protein-tyrosine kinase" evidence="19">
    <location>
        <begin position="24"/>
        <end position="1365"/>
    </location>
</feature>
<dbReference type="Gene3D" id="1.10.510.10">
    <property type="entry name" value="Transferase(Phosphotransferase) domain 1"/>
    <property type="match status" value="1"/>
</dbReference>
<evidence type="ECO:0000256" key="10">
    <source>
        <dbReference type="ARBA" id="ARBA00022840"/>
    </source>
</evidence>
<dbReference type="InterPro" id="IPR013783">
    <property type="entry name" value="Ig-like_fold"/>
</dbReference>
<dbReference type="PROSITE" id="PS50011">
    <property type="entry name" value="PROTEIN_KINASE_DOM"/>
    <property type="match status" value="1"/>
</dbReference>
<dbReference type="InterPro" id="IPR036116">
    <property type="entry name" value="FN3_sf"/>
</dbReference>
<evidence type="ECO:0000313" key="23">
    <source>
        <dbReference type="Proteomes" id="UP000719412"/>
    </source>
</evidence>
<evidence type="ECO:0000256" key="19">
    <source>
        <dbReference type="SAM" id="SignalP"/>
    </source>
</evidence>
<evidence type="ECO:0000256" key="12">
    <source>
        <dbReference type="ARBA" id="ARBA00023136"/>
    </source>
</evidence>
<dbReference type="FunFam" id="3.30.200.20:FF:001121">
    <property type="entry name" value="Tyrosine-protein kinase receptor"/>
    <property type="match status" value="1"/>
</dbReference>
<evidence type="ECO:0000256" key="2">
    <source>
        <dbReference type="ARBA" id="ARBA00011902"/>
    </source>
</evidence>
<keyword evidence="7" id="KW-0677">Repeat</keyword>
<dbReference type="PRINTS" id="PR00109">
    <property type="entry name" value="TYRKINASE"/>
</dbReference>
<evidence type="ECO:0000259" key="20">
    <source>
        <dbReference type="PROSITE" id="PS50011"/>
    </source>
</evidence>
<evidence type="ECO:0000256" key="17">
    <source>
        <dbReference type="PROSITE-ProRule" id="PRU10141"/>
    </source>
</evidence>
<dbReference type="Gene3D" id="3.30.200.20">
    <property type="entry name" value="Phosphorylase Kinase, domain 1"/>
    <property type="match status" value="1"/>
</dbReference>
<dbReference type="Gene3D" id="2.10.220.10">
    <property type="entry name" value="Hormone Receptor, Insulin-like Growth Factor Receptor 1, Chain A, domain 2"/>
    <property type="match status" value="1"/>
</dbReference>
<evidence type="ECO:0000256" key="9">
    <source>
        <dbReference type="ARBA" id="ARBA00022777"/>
    </source>
</evidence>
<reference evidence="22" key="2">
    <citation type="submission" date="2021-08" db="EMBL/GenBank/DDBJ databases">
        <authorList>
            <person name="Eriksson T."/>
        </authorList>
    </citation>
    <scope>NUCLEOTIDE SEQUENCE</scope>
    <source>
        <strain evidence="22">Stoneville</strain>
        <tissue evidence="22">Whole head</tissue>
    </source>
</reference>
<dbReference type="InterPro" id="IPR000719">
    <property type="entry name" value="Prot_kinase_dom"/>
</dbReference>
<evidence type="ECO:0000256" key="7">
    <source>
        <dbReference type="ARBA" id="ARBA00022737"/>
    </source>
</evidence>
<reference evidence="22" key="1">
    <citation type="journal article" date="2020" name="J Insects Food Feed">
        <title>The yellow mealworm (Tenebrio molitor) genome: a resource for the emerging insects as food and feed industry.</title>
        <authorList>
            <person name="Eriksson T."/>
            <person name="Andere A."/>
            <person name="Kelstrup H."/>
            <person name="Emery V."/>
            <person name="Picard C."/>
        </authorList>
    </citation>
    <scope>NUCLEOTIDE SEQUENCE</scope>
    <source>
        <strain evidence="22">Stoneville</strain>
        <tissue evidence="22">Whole head</tissue>
    </source>
</reference>
<protein>
    <recommendedName>
        <fullName evidence="2">receptor protein-tyrosine kinase</fullName>
        <ecNumber evidence="2">2.7.10.1</ecNumber>
    </recommendedName>
</protein>
<comment type="catalytic activity">
    <reaction evidence="16">
        <text>L-tyrosyl-[protein] + ATP = O-phospho-L-tyrosyl-[protein] + ADP + H(+)</text>
        <dbReference type="Rhea" id="RHEA:10596"/>
        <dbReference type="Rhea" id="RHEA-COMP:10136"/>
        <dbReference type="Rhea" id="RHEA-COMP:20101"/>
        <dbReference type="ChEBI" id="CHEBI:15378"/>
        <dbReference type="ChEBI" id="CHEBI:30616"/>
        <dbReference type="ChEBI" id="CHEBI:46858"/>
        <dbReference type="ChEBI" id="CHEBI:61978"/>
        <dbReference type="ChEBI" id="CHEBI:456216"/>
        <dbReference type="EC" id="2.7.10.1"/>
    </reaction>
</comment>
<dbReference type="GO" id="GO:0043410">
    <property type="term" value="P:positive regulation of MAPK cascade"/>
    <property type="evidence" value="ECO:0007669"/>
    <property type="project" value="TreeGrafter"/>
</dbReference>
<evidence type="ECO:0000256" key="4">
    <source>
        <dbReference type="ARBA" id="ARBA00022685"/>
    </source>
</evidence>
<keyword evidence="8 17" id="KW-0547">Nucleotide-binding</keyword>
<dbReference type="PANTHER" id="PTHR24416">
    <property type="entry name" value="TYROSINE-PROTEIN KINASE RECEPTOR"/>
    <property type="match status" value="1"/>
</dbReference>
<dbReference type="SUPFAM" id="SSF49265">
    <property type="entry name" value="Fibronectin type III"/>
    <property type="match status" value="2"/>
</dbReference>
<keyword evidence="12 18" id="KW-0472">Membrane</keyword>
<dbReference type="InterPro" id="IPR050122">
    <property type="entry name" value="RTK"/>
</dbReference>